<dbReference type="AlphaFoldDB" id="A0A5A7T8W5"/>
<feature type="region of interest" description="Disordered" evidence="1">
    <location>
        <begin position="253"/>
        <end position="272"/>
    </location>
</feature>
<feature type="compositionally biased region" description="Basic residues" evidence="1">
    <location>
        <begin position="608"/>
        <end position="620"/>
    </location>
</feature>
<dbReference type="OrthoDB" id="786875at2759"/>
<feature type="compositionally biased region" description="Basic and acidic residues" evidence="1">
    <location>
        <begin position="443"/>
        <end position="459"/>
    </location>
</feature>
<reference evidence="2 3" key="1">
    <citation type="submission" date="2019-08" db="EMBL/GenBank/DDBJ databases">
        <title>Draft genome sequences of two oriental melons (Cucumis melo L. var makuwa).</title>
        <authorList>
            <person name="Kwon S.-Y."/>
        </authorList>
    </citation>
    <scope>NUCLEOTIDE SEQUENCE [LARGE SCALE GENOMIC DNA]</scope>
    <source>
        <strain evidence="3">cv. SW 3</strain>
        <tissue evidence="2">Leaf</tissue>
    </source>
</reference>
<proteinExistence type="predicted"/>
<accession>A0A5A7T8W5</accession>
<evidence type="ECO:0000313" key="3">
    <source>
        <dbReference type="Proteomes" id="UP000321393"/>
    </source>
</evidence>
<feature type="region of interest" description="Disordered" evidence="1">
    <location>
        <begin position="596"/>
        <end position="620"/>
    </location>
</feature>
<organism evidence="2 3">
    <name type="scientific">Cucumis melo var. makuwa</name>
    <name type="common">Oriental melon</name>
    <dbReference type="NCBI Taxonomy" id="1194695"/>
    <lineage>
        <taxon>Eukaryota</taxon>
        <taxon>Viridiplantae</taxon>
        <taxon>Streptophyta</taxon>
        <taxon>Embryophyta</taxon>
        <taxon>Tracheophyta</taxon>
        <taxon>Spermatophyta</taxon>
        <taxon>Magnoliopsida</taxon>
        <taxon>eudicotyledons</taxon>
        <taxon>Gunneridae</taxon>
        <taxon>Pentapetalae</taxon>
        <taxon>rosids</taxon>
        <taxon>fabids</taxon>
        <taxon>Cucurbitales</taxon>
        <taxon>Cucurbitaceae</taxon>
        <taxon>Benincaseae</taxon>
        <taxon>Cucumis</taxon>
    </lineage>
</organism>
<evidence type="ECO:0000313" key="2">
    <source>
        <dbReference type="EMBL" id="KAA0039690.1"/>
    </source>
</evidence>
<feature type="compositionally biased region" description="Low complexity" evidence="1">
    <location>
        <begin position="253"/>
        <end position="262"/>
    </location>
</feature>
<gene>
    <name evidence="2" type="ORF">E6C27_scaffold558G00210</name>
</gene>
<dbReference type="GO" id="GO:0003677">
    <property type="term" value="F:DNA binding"/>
    <property type="evidence" value="ECO:0007669"/>
    <property type="project" value="UniProtKB-KW"/>
</dbReference>
<dbReference type="PANTHER" id="PTHR33167:SF29">
    <property type="entry name" value="T28K15.14 PROTEIN"/>
    <property type="match status" value="1"/>
</dbReference>
<keyword evidence="2" id="KW-0238">DNA-binding</keyword>
<dbReference type="InterPro" id="IPR008581">
    <property type="entry name" value="DUF863_pln"/>
</dbReference>
<comment type="caution">
    <text evidence="2">The sequence shown here is derived from an EMBL/GenBank/DDBJ whole genome shotgun (WGS) entry which is preliminary data.</text>
</comment>
<feature type="region of interest" description="Disordered" evidence="1">
    <location>
        <begin position="312"/>
        <end position="333"/>
    </location>
</feature>
<evidence type="ECO:0000256" key="1">
    <source>
        <dbReference type="SAM" id="MobiDB-lite"/>
    </source>
</evidence>
<dbReference type="Proteomes" id="UP000321393">
    <property type="component" value="Unassembled WGS sequence"/>
</dbReference>
<dbReference type="EMBL" id="SSTE01018296">
    <property type="protein sequence ID" value="KAA0039690.1"/>
    <property type="molecule type" value="Genomic_DNA"/>
</dbReference>
<name>A0A5A7T8W5_CUCMM</name>
<feature type="region of interest" description="Disordered" evidence="1">
    <location>
        <begin position="439"/>
        <end position="459"/>
    </location>
</feature>
<protein>
    <submittedName>
        <fullName evidence="2">DNA-binding WRKY</fullName>
    </submittedName>
</protein>
<dbReference type="PANTHER" id="PTHR33167">
    <property type="entry name" value="TRANSCRIPTION FACTOR, PUTATIVE (DUF863)-RELATED"/>
    <property type="match status" value="1"/>
</dbReference>
<sequence>MLVQGDFSSDSMQMYSDSFKEALKQTMLSQEVMFRKQVLGMHISSSVIGFCIQELVHQLHQLYSVQRILMQNFGFEELDRCRFKKAGIIPTFMPYASPTRYDPFTKETVVSSICMLEKHPAKNHKLRHGPLDLQLPPDQYVSLIEPDLEELDLSLDLKIGNPKKEKDEEILSYKKSRPMLSEEVIDLEDSVDGDAENLYSLDLNVPTIQSIEFETSLNHISSDNLPIKNEQLRPREARYLDLNEAQSDDMITTHYSTSSSSHGNKEADSKGQQANCSSQIWVGDKNNYCSTESSTFEQDANLDVMDCGSGNERYETHSTESKLKEASTGEMNNHQRDEAPMVSTVNFSKDFSNCYDEESKKLEAVIVPPADIHARLQKSEVCSDCSHAVEDGCNSILTVTISGISTCKAENDSGGEQKVQNLNQCYETQKELHSTETIFSSGQDHRSSGSIESEHGEESSKMRVLLQNAVETLICMSLNDSAFDHDCITKTESSEMVKDQVDQPQHSCDSFELLVLNQTENKEDDEFSISSSQLSEVTDMENMNFGVKLRRGRRLKDFRREILPGLSCLSRHEICEDINIMETVLRSREYRKNRAKIQDGQKVCSPTKSKRSQSRSRLNNTRRRIIL</sequence>
<dbReference type="Pfam" id="PF05904">
    <property type="entry name" value="DUF863"/>
    <property type="match status" value="1"/>
</dbReference>